<keyword evidence="2" id="KW-0328">Glycosyltransferase</keyword>
<keyword evidence="3" id="KW-0808">Transferase</keyword>
<keyword evidence="4" id="KW-0812">Transmembrane</keyword>
<comment type="caution">
    <text evidence="6">The sequence shown here is derived from an EMBL/GenBank/DDBJ whole genome shotgun (WGS) entry which is preliminary data.</text>
</comment>
<sequence>MMIGSSSTVTTAAVAVVICTFLTLPGAVQPARILCVFPSPSRSHVLVGQALLKGLAERGHEVTMVSPFKLSKPVANYREVIIPVDDYTSKMTKEFLEKPPNILKTLPVMMIKMMETAKQMVNDPKFVALKSEQFDVVINGVFVADFILGYGAHFQAPTVVLWTAGLTKITADLVGNPRAVSAVPHIMLGPQDSMVPVVARLKNFMVSCIENLVGLYSWYHQKAFYEEAFPQDRYPSYDAVRKNVSLVLLNTHFSHAGPRPYLQNVVEVGGLQIKTKPDPLPQDIQEWLDGAEHGAIYFCLGSNLKSKDLPATKLQEFVKSLGKLKQRVLMKWEADTIPNQPANVMTKKWLPQDDILAHPNVVLFISHGGLGGMAEARYHGVPILGIPIFAEQSGNVGSVVREGWGLEVDYVTLTEKRLSKKLKQILTDPSYRARAKEVSAVYRDRPQSAMDTACYWVEYVIRHKGAPQMHYQGAELNFFQNEMLDVIAIIFLALYLVVKVLKLTFKGIARLLCRRQTKQKIN</sequence>
<organism evidence="6 7">
    <name type="scientific">Culex pipiens pipiens</name>
    <name type="common">Northern house mosquito</name>
    <dbReference type="NCBI Taxonomy" id="38569"/>
    <lineage>
        <taxon>Eukaryota</taxon>
        <taxon>Metazoa</taxon>
        <taxon>Ecdysozoa</taxon>
        <taxon>Arthropoda</taxon>
        <taxon>Hexapoda</taxon>
        <taxon>Insecta</taxon>
        <taxon>Pterygota</taxon>
        <taxon>Neoptera</taxon>
        <taxon>Endopterygota</taxon>
        <taxon>Diptera</taxon>
        <taxon>Nematocera</taxon>
        <taxon>Culicoidea</taxon>
        <taxon>Culicidae</taxon>
        <taxon>Culicinae</taxon>
        <taxon>Culicini</taxon>
        <taxon>Culex</taxon>
        <taxon>Culex</taxon>
    </lineage>
</organism>
<evidence type="ECO:0000256" key="4">
    <source>
        <dbReference type="SAM" id="Phobius"/>
    </source>
</evidence>
<dbReference type="InterPro" id="IPR050271">
    <property type="entry name" value="UDP-glycosyltransferase"/>
</dbReference>
<keyword evidence="4" id="KW-0472">Membrane</keyword>
<dbReference type="InterPro" id="IPR002213">
    <property type="entry name" value="UDP_glucos_trans"/>
</dbReference>
<dbReference type="PANTHER" id="PTHR48043:SF159">
    <property type="entry name" value="EG:EG0003.4 PROTEIN-RELATED"/>
    <property type="match status" value="1"/>
</dbReference>
<dbReference type="Pfam" id="PF00201">
    <property type="entry name" value="UDPGT"/>
    <property type="match status" value="1"/>
</dbReference>
<gene>
    <name evidence="6" type="ORF">pipiens_006109</name>
</gene>
<dbReference type="Gene3D" id="3.40.50.2000">
    <property type="entry name" value="Glycogen Phosphorylase B"/>
    <property type="match status" value="2"/>
</dbReference>
<protein>
    <submittedName>
        <fullName evidence="6">Uncharacterized protein</fullName>
    </submittedName>
</protein>
<dbReference type="GO" id="GO:0016757">
    <property type="term" value="F:glycosyltransferase activity"/>
    <property type="evidence" value="ECO:0007669"/>
    <property type="project" value="UniProtKB-KW"/>
</dbReference>
<keyword evidence="4" id="KW-1133">Transmembrane helix</keyword>
<dbReference type="FunFam" id="3.40.50.2000:FF:000050">
    <property type="entry name" value="UDP-glucuronosyltransferase"/>
    <property type="match status" value="1"/>
</dbReference>
<evidence type="ECO:0000256" key="1">
    <source>
        <dbReference type="ARBA" id="ARBA00009995"/>
    </source>
</evidence>
<dbReference type="AlphaFoldDB" id="A0ABD1DSF3"/>
<evidence type="ECO:0000256" key="5">
    <source>
        <dbReference type="SAM" id="SignalP"/>
    </source>
</evidence>
<accession>A0ABD1DSF3</accession>
<dbReference type="CDD" id="cd03784">
    <property type="entry name" value="GT1_Gtf-like"/>
    <property type="match status" value="1"/>
</dbReference>
<dbReference type="Proteomes" id="UP001562425">
    <property type="component" value="Unassembled WGS sequence"/>
</dbReference>
<evidence type="ECO:0000256" key="3">
    <source>
        <dbReference type="ARBA" id="ARBA00022679"/>
    </source>
</evidence>
<evidence type="ECO:0000313" key="6">
    <source>
        <dbReference type="EMBL" id="KAL1402403.1"/>
    </source>
</evidence>
<dbReference type="SUPFAM" id="SSF53756">
    <property type="entry name" value="UDP-Glycosyltransferase/glycogen phosphorylase"/>
    <property type="match status" value="1"/>
</dbReference>
<proteinExistence type="inferred from homology"/>
<evidence type="ECO:0000256" key="2">
    <source>
        <dbReference type="ARBA" id="ARBA00022676"/>
    </source>
</evidence>
<reference evidence="6 7" key="1">
    <citation type="submission" date="2024-05" db="EMBL/GenBank/DDBJ databases">
        <title>Culex pipiens pipiens assembly and annotation.</title>
        <authorList>
            <person name="Alout H."/>
            <person name="Durand T."/>
        </authorList>
    </citation>
    <scope>NUCLEOTIDE SEQUENCE [LARGE SCALE GENOMIC DNA]</scope>
    <source>
        <strain evidence="6">HA-2024</strain>
        <tissue evidence="6">Whole body</tissue>
    </source>
</reference>
<keyword evidence="5" id="KW-0732">Signal</keyword>
<feature type="transmembrane region" description="Helical" evidence="4">
    <location>
        <begin position="486"/>
        <end position="505"/>
    </location>
</feature>
<comment type="similarity">
    <text evidence="1">Belongs to the UDP-glycosyltransferase family.</text>
</comment>
<name>A0ABD1DSF3_CULPP</name>
<evidence type="ECO:0000313" key="7">
    <source>
        <dbReference type="Proteomes" id="UP001562425"/>
    </source>
</evidence>
<feature type="chain" id="PRO_5044834150" evidence="5">
    <location>
        <begin position="31"/>
        <end position="522"/>
    </location>
</feature>
<feature type="signal peptide" evidence="5">
    <location>
        <begin position="1"/>
        <end position="30"/>
    </location>
</feature>
<dbReference type="EMBL" id="JBEHCU010003041">
    <property type="protein sequence ID" value="KAL1402403.1"/>
    <property type="molecule type" value="Genomic_DNA"/>
</dbReference>
<keyword evidence="7" id="KW-1185">Reference proteome</keyword>
<dbReference type="PANTHER" id="PTHR48043">
    <property type="entry name" value="EG:EG0003.4 PROTEIN-RELATED"/>
    <property type="match status" value="1"/>
</dbReference>